<reference evidence="1 2" key="1">
    <citation type="submission" date="2018-08" db="EMBL/GenBank/DDBJ databases">
        <title>A genome reference for cultivated species of the human gut microbiota.</title>
        <authorList>
            <person name="Zou Y."/>
            <person name="Xue W."/>
            <person name="Luo G."/>
        </authorList>
    </citation>
    <scope>NUCLEOTIDE SEQUENCE [LARGE SCALE GENOMIC DNA]</scope>
    <source>
        <strain evidence="1 2">AF31-23</strain>
    </source>
</reference>
<gene>
    <name evidence="1" type="ORF">DWZ32_18490</name>
</gene>
<organism evidence="1 2">
    <name type="scientific">Bacteroides intestinalis</name>
    <dbReference type="NCBI Taxonomy" id="329854"/>
    <lineage>
        <taxon>Bacteria</taxon>
        <taxon>Pseudomonadati</taxon>
        <taxon>Bacteroidota</taxon>
        <taxon>Bacteroidia</taxon>
        <taxon>Bacteroidales</taxon>
        <taxon>Bacteroidaceae</taxon>
        <taxon>Bacteroides</taxon>
    </lineage>
</organism>
<dbReference type="EMBL" id="QRQM01000024">
    <property type="protein sequence ID" value="RHN04172.1"/>
    <property type="molecule type" value="Genomic_DNA"/>
</dbReference>
<comment type="caution">
    <text evidence="1">The sequence shown here is derived from an EMBL/GenBank/DDBJ whole genome shotgun (WGS) entry which is preliminary data.</text>
</comment>
<evidence type="ECO:0000313" key="1">
    <source>
        <dbReference type="EMBL" id="RHN04172.1"/>
    </source>
</evidence>
<accession>A0AB37M950</accession>
<protein>
    <submittedName>
        <fullName evidence="1">Uncharacterized protein</fullName>
    </submittedName>
</protein>
<evidence type="ECO:0000313" key="2">
    <source>
        <dbReference type="Proteomes" id="UP000286003"/>
    </source>
</evidence>
<sequence length="67" mass="7229">MAEVVATSSILLFFFIIIYSISLSSETLVLSVCNTCVAFLKYLCRSAGTLVSCKRVALTCAAVIFLL</sequence>
<proteinExistence type="predicted"/>
<name>A0AB37M950_9BACE</name>
<dbReference type="Proteomes" id="UP000286003">
    <property type="component" value="Unassembled WGS sequence"/>
</dbReference>
<dbReference type="AlphaFoldDB" id="A0AB37M950"/>